<evidence type="ECO:0000313" key="2">
    <source>
        <dbReference type="EMBL" id="RBP64465.1"/>
    </source>
</evidence>
<proteinExistence type="predicted"/>
<keyword evidence="1" id="KW-0812">Transmembrane</keyword>
<keyword evidence="3" id="KW-1185">Reference proteome</keyword>
<dbReference type="Proteomes" id="UP000253490">
    <property type="component" value="Unassembled WGS sequence"/>
</dbReference>
<dbReference type="InterPro" id="IPR008407">
    <property type="entry name" value="Brnchd-chn_aa_trnsp_AzlD"/>
</dbReference>
<feature type="transmembrane region" description="Helical" evidence="1">
    <location>
        <begin position="92"/>
        <end position="108"/>
    </location>
</feature>
<reference evidence="2 3" key="1">
    <citation type="submission" date="2018-06" db="EMBL/GenBank/DDBJ databases">
        <title>Genomic Encyclopedia of Type Strains, Phase IV (KMG-IV): sequencing the most valuable type-strain genomes for metagenomic binning, comparative biology and taxonomic classification.</title>
        <authorList>
            <person name="Goeker M."/>
        </authorList>
    </citation>
    <scope>NUCLEOTIDE SEQUENCE [LARGE SCALE GENOMIC DNA]</scope>
    <source>
        <strain evidence="2 3">DSM 22112</strain>
    </source>
</reference>
<keyword evidence="1" id="KW-1133">Transmembrane helix</keyword>
<dbReference type="EMBL" id="QNRX01000008">
    <property type="protein sequence ID" value="RBP64465.1"/>
    <property type="molecule type" value="Genomic_DNA"/>
</dbReference>
<organism evidence="2 3">
    <name type="scientific">Alkalibaculum bacchi</name>
    <dbReference type="NCBI Taxonomy" id="645887"/>
    <lineage>
        <taxon>Bacteria</taxon>
        <taxon>Bacillati</taxon>
        <taxon>Bacillota</taxon>
        <taxon>Clostridia</taxon>
        <taxon>Eubacteriales</taxon>
        <taxon>Eubacteriaceae</taxon>
        <taxon>Alkalibaculum</taxon>
    </lineage>
</organism>
<feature type="transmembrane region" description="Helical" evidence="1">
    <location>
        <begin position="41"/>
        <end position="59"/>
    </location>
</feature>
<feature type="transmembrane region" description="Helical" evidence="1">
    <location>
        <begin position="7"/>
        <end position="29"/>
    </location>
</feature>
<evidence type="ECO:0000313" key="3">
    <source>
        <dbReference type="Proteomes" id="UP000253490"/>
    </source>
</evidence>
<keyword evidence="1" id="KW-0472">Membrane</keyword>
<comment type="caution">
    <text evidence="2">The sequence shown here is derived from an EMBL/GenBank/DDBJ whole genome shotgun (WGS) entry which is preliminary data.</text>
</comment>
<dbReference type="RefSeq" id="WP_113920614.1">
    <property type="nucleotide sequence ID" value="NZ_QNRX01000008.1"/>
</dbReference>
<gene>
    <name evidence="2" type="ORF">DES36_10888</name>
</gene>
<name>A0A366I919_9FIRM</name>
<dbReference type="Pfam" id="PF05437">
    <property type="entry name" value="AzlD"/>
    <property type="match status" value="1"/>
</dbReference>
<accession>A0A366I919</accession>
<dbReference type="PIRSF" id="PIRSF003203">
    <property type="entry name" value="AzlD"/>
    <property type="match status" value="1"/>
</dbReference>
<evidence type="ECO:0000256" key="1">
    <source>
        <dbReference type="SAM" id="Phobius"/>
    </source>
</evidence>
<dbReference type="OrthoDB" id="308265at2"/>
<dbReference type="AlphaFoldDB" id="A0A366I919"/>
<protein>
    <submittedName>
        <fullName evidence="2">Branched-subunit amino acid transport protein AzlD</fullName>
    </submittedName>
</protein>
<sequence length="109" mass="12237">MLTNGQLIIIIALITLVTYLTRAIPFFLYPENKETPKYIEYLGQVLPYAIMGMLIIYCLKGVSITTSPHGIPELISIAFVTLLHLWKNNTLISIGGGTLLYMFLVQTVF</sequence>